<proteinExistence type="predicted"/>
<sequence length="99" mass="11014">MGVYLNSKAPYGLFAEEAAAMYFVDKSEMLLELLPLVESRMASMIASFFGKGKDSSRLFAQLKFQGRLGEPPKCTGRILAVGISYNRKTKKHTCMVEVL</sequence>
<reference evidence="1" key="1">
    <citation type="submission" date="2020-10" db="EMBL/GenBank/DDBJ databases">
        <authorList>
            <person name="Gilroy R."/>
        </authorList>
    </citation>
    <scope>NUCLEOTIDE SEQUENCE</scope>
    <source>
        <strain evidence="1">CHK190-19873</strain>
    </source>
</reference>
<accession>A0A9D1ETK2</accession>
<dbReference type="AlphaFoldDB" id="A0A9D1ETK2"/>
<reference evidence="1" key="2">
    <citation type="journal article" date="2021" name="PeerJ">
        <title>Extensive microbial diversity within the chicken gut microbiome revealed by metagenomics and culture.</title>
        <authorList>
            <person name="Gilroy R."/>
            <person name="Ravi A."/>
            <person name="Getino M."/>
            <person name="Pursley I."/>
            <person name="Horton D.L."/>
            <person name="Alikhan N.F."/>
            <person name="Baker D."/>
            <person name="Gharbi K."/>
            <person name="Hall N."/>
            <person name="Watson M."/>
            <person name="Adriaenssens E.M."/>
            <person name="Foster-Nyarko E."/>
            <person name="Jarju S."/>
            <person name="Secka A."/>
            <person name="Antonio M."/>
            <person name="Oren A."/>
            <person name="Chaudhuri R.R."/>
            <person name="La Ragione R."/>
            <person name="Hildebrand F."/>
            <person name="Pallen M.J."/>
        </authorList>
    </citation>
    <scope>NUCLEOTIDE SEQUENCE</scope>
    <source>
        <strain evidence="1">CHK190-19873</strain>
    </source>
</reference>
<protein>
    <submittedName>
        <fullName evidence="1">Uncharacterized protein</fullName>
    </submittedName>
</protein>
<organism evidence="1 2">
    <name type="scientific">Candidatus Limivivens intestinipullorum</name>
    <dbReference type="NCBI Taxonomy" id="2840858"/>
    <lineage>
        <taxon>Bacteria</taxon>
        <taxon>Bacillati</taxon>
        <taxon>Bacillota</taxon>
        <taxon>Clostridia</taxon>
        <taxon>Lachnospirales</taxon>
        <taxon>Lachnospiraceae</taxon>
        <taxon>Lachnospiraceae incertae sedis</taxon>
        <taxon>Candidatus Limivivens</taxon>
    </lineage>
</organism>
<gene>
    <name evidence="1" type="ORF">IAB44_08295</name>
</gene>
<comment type="caution">
    <text evidence="1">The sequence shown here is derived from an EMBL/GenBank/DDBJ whole genome shotgun (WGS) entry which is preliminary data.</text>
</comment>
<dbReference type="EMBL" id="DVIQ01000043">
    <property type="protein sequence ID" value="HIS31526.1"/>
    <property type="molecule type" value="Genomic_DNA"/>
</dbReference>
<dbReference type="Proteomes" id="UP000823935">
    <property type="component" value="Unassembled WGS sequence"/>
</dbReference>
<name>A0A9D1ETK2_9FIRM</name>
<evidence type="ECO:0000313" key="1">
    <source>
        <dbReference type="EMBL" id="HIS31526.1"/>
    </source>
</evidence>
<evidence type="ECO:0000313" key="2">
    <source>
        <dbReference type="Proteomes" id="UP000823935"/>
    </source>
</evidence>